<dbReference type="InterPro" id="IPR056632">
    <property type="entry name" value="DUF7730"/>
</dbReference>
<name>A0A6A6RR15_9PLEO</name>
<evidence type="ECO:0000313" key="3">
    <source>
        <dbReference type="EMBL" id="KAF2637061.1"/>
    </source>
</evidence>
<dbReference type="PANTHER" id="PTHR42085:SF2">
    <property type="entry name" value="F-BOX DOMAIN-CONTAINING PROTEIN"/>
    <property type="match status" value="1"/>
</dbReference>
<feature type="region of interest" description="Disordered" evidence="1">
    <location>
        <begin position="1"/>
        <end position="27"/>
    </location>
</feature>
<accession>A0A6A6RR15</accession>
<dbReference type="Proteomes" id="UP000799753">
    <property type="component" value="Unassembled WGS sequence"/>
</dbReference>
<dbReference type="EMBL" id="MU006795">
    <property type="protein sequence ID" value="KAF2637061.1"/>
    <property type="molecule type" value="Genomic_DNA"/>
</dbReference>
<dbReference type="Pfam" id="PF24864">
    <property type="entry name" value="DUF7730"/>
    <property type="match status" value="1"/>
</dbReference>
<keyword evidence="4" id="KW-1185">Reference proteome</keyword>
<dbReference type="OrthoDB" id="5272396at2759"/>
<feature type="compositionally biased region" description="Polar residues" evidence="1">
    <location>
        <begin position="17"/>
        <end position="27"/>
    </location>
</feature>
<dbReference type="AlphaFoldDB" id="A0A6A6RR15"/>
<protein>
    <recommendedName>
        <fullName evidence="2">DUF7730 domain-containing protein</fullName>
    </recommendedName>
</protein>
<sequence length="238" mass="28323">MDSMDKSKKTAKRRKPNTSNPDQQQYSSTFPFLKLPAEIRNMIYKLVLATDDEIEFQRAYENREKGRFLIKRQRPHIITNNDINVKLLRVSKQIREEATVFLYSGNTFFFFSANTLPKFFSQYATHVRDIRSITLNVCHCSQAALEKAFSYLAFADRLERLCLHYQMSPRYTFQDNVDIFFWGSRYWLEAVGIRKGNKNAALQMITWPFELRTWAREHDGSKEEEHHRFQMAIKDLLR</sequence>
<reference evidence="3" key="1">
    <citation type="journal article" date="2020" name="Stud. Mycol.">
        <title>101 Dothideomycetes genomes: a test case for predicting lifestyles and emergence of pathogens.</title>
        <authorList>
            <person name="Haridas S."/>
            <person name="Albert R."/>
            <person name="Binder M."/>
            <person name="Bloem J."/>
            <person name="Labutti K."/>
            <person name="Salamov A."/>
            <person name="Andreopoulos B."/>
            <person name="Baker S."/>
            <person name="Barry K."/>
            <person name="Bills G."/>
            <person name="Bluhm B."/>
            <person name="Cannon C."/>
            <person name="Castanera R."/>
            <person name="Culley D."/>
            <person name="Daum C."/>
            <person name="Ezra D."/>
            <person name="Gonzalez J."/>
            <person name="Henrissat B."/>
            <person name="Kuo A."/>
            <person name="Liang C."/>
            <person name="Lipzen A."/>
            <person name="Lutzoni F."/>
            <person name="Magnuson J."/>
            <person name="Mondo S."/>
            <person name="Nolan M."/>
            <person name="Ohm R."/>
            <person name="Pangilinan J."/>
            <person name="Park H.-J."/>
            <person name="Ramirez L."/>
            <person name="Alfaro M."/>
            <person name="Sun H."/>
            <person name="Tritt A."/>
            <person name="Yoshinaga Y."/>
            <person name="Zwiers L.-H."/>
            <person name="Turgeon B."/>
            <person name="Goodwin S."/>
            <person name="Spatafora J."/>
            <person name="Crous P."/>
            <person name="Grigoriev I."/>
        </authorList>
    </citation>
    <scope>NUCLEOTIDE SEQUENCE</scope>
    <source>
        <strain evidence="3">CBS 473.64</strain>
    </source>
</reference>
<proteinExistence type="predicted"/>
<dbReference type="PANTHER" id="PTHR42085">
    <property type="entry name" value="F-BOX DOMAIN-CONTAINING PROTEIN"/>
    <property type="match status" value="1"/>
</dbReference>
<evidence type="ECO:0000256" key="1">
    <source>
        <dbReference type="SAM" id="MobiDB-lite"/>
    </source>
</evidence>
<dbReference type="InterPro" id="IPR038883">
    <property type="entry name" value="AN11006-like"/>
</dbReference>
<gene>
    <name evidence="3" type="ORF">P280DRAFT_137576</name>
</gene>
<evidence type="ECO:0000259" key="2">
    <source>
        <dbReference type="Pfam" id="PF24864"/>
    </source>
</evidence>
<organism evidence="3 4">
    <name type="scientific">Massarina eburnea CBS 473.64</name>
    <dbReference type="NCBI Taxonomy" id="1395130"/>
    <lineage>
        <taxon>Eukaryota</taxon>
        <taxon>Fungi</taxon>
        <taxon>Dikarya</taxon>
        <taxon>Ascomycota</taxon>
        <taxon>Pezizomycotina</taxon>
        <taxon>Dothideomycetes</taxon>
        <taxon>Pleosporomycetidae</taxon>
        <taxon>Pleosporales</taxon>
        <taxon>Massarineae</taxon>
        <taxon>Massarinaceae</taxon>
        <taxon>Massarina</taxon>
    </lineage>
</organism>
<evidence type="ECO:0000313" key="4">
    <source>
        <dbReference type="Proteomes" id="UP000799753"/>
    </source>
</evidence>
<feature type="domain" description="DUF7730" evidence="2">
    <location>
        <begin position="24"/>
        <end position="141"/>
    </location>
</feature>